<organism evidence="1 2">
    <name type="scientific">Canavalia gladiata</name>
    <name type="common">Sword bean</name>
    <name type="synonym">Dolichos gladiatus</name>
    <dbReference type="NCBI Taxonomy" id="3824"/>
    <lineage>
        <taxon>Eukaryota</taxon>
        <taxon>Viridiplantae</taxon>
        <taxon>Streptophyta</taxon>
        <taxon>Embryophyta</taxon>
        <taxon>Tracheophyta</taxon>
        <taxon>Spermatophyta</taxon>
        <taxon>Magnoliopsida</taxon>
        <taxon>eudicotyledons</taxon>
        <taxon>Gunneridae</taxon>
        <taxon>Pentapetalae</taxon>
        <taxon>rosids</taxon>
        <taxon>fabids</taxon>
        <taxon>Fabales</taxon>
        <taxon>Fabaceae</taxon>
        <taxon>Papilionoideae</taxon>
        <taxon>50 kb inversion clade</taxon>
        <taxon>NPAAA clade</taxon>
        <taxon>indigoferoid/millettioid clade</taxon>
        <taxon>Phaseoleae</taxon>
        <taxon>Canavalia</taxon>
    </lineage>
</organism>
<reference evidence="1 2" key="1">
    <citation type="submission" date="2024-01" db="EMBL/GenBank/DDBJ databases">
        <title>The genomes of 5 underutilized Papilionoideae crops provide insights into root nodulation and disease resistanc.</title>
        <authorList>
            <person name="Jiang F."/>
        </authorList>
    </citation>
    <scope>NUCLEOTIDE SEQUENCE [LARGE SCALE GENOMIC DNA]</scope>
    <source>
        <strain evidence="1">LVBAO_FW01</strain>
        <tissue evidence="1">Leaves</tissue>
    </source>
</reference>
<accession>A0AAN9Q8K5</accession>
<proteinExistence type="predicted"/>
<protein>
    <submittedName>
        <fullName evidence="1">Uncharacterized protein</fullName>
    </submittedName>
</protein>
<evidence type="ECO:0000313" key="1">
    <source>
        <dbReference type="EMBL" id="KAK7328925.1"/>
    </source>
</evidence>
<sequence>MPQIIVLVSLVCSSFDYLDKTFALARVVRCKLQNRLIILYTRPLWPFMQCYLSKPMNESVDYKGVALHESLCKVAGDQHESGASLHMRPKCDERMDASYVSVIGPSRIRYPLLPINRLQPL</sequence>
<dbReference type="EMBL" id="JAYMYQ010000005">
    <property type="protein sequence ID" value="KAK7328925.1"/>
    <property type="molecule type" value="Genomic_DNA"/>
</dbReference>
<comment type="caution">
    <text evidence="1">The sequence shown here is derived from an EMBL/GenBank/DDBJ whole genome shotgun (WGS) entry which is preliminary data.</text>
</comment>
<name>A0AAN9Q8K5_CANGL</name>
<dbReference type="AlphaFoldDB" id="A0AAN9Q8K5"/>
<keyword evidence="2" id="KW-1185">Reference proteome</keyword>
<evidence type="ECO:0000313" key="2">
    <source>
        <dbReference type="Proteomes" id="UP001367508"/>
    </source>
</evidence>
<dbReference type="Proteomes" id="UP001367508">
    <property type="component" value="Unassembled WGS sequence"/>
</dbReference>
<gene>
    <name evidence="1" type="ORF">VNO77_23062</name>
</gene>